<dbReference type="SUPFAM" id="SSF48452">
    <property type="entry name" value="TPR-like"/>
    <property type="match status" value="1"/>
</dbReference>
<evidence type="ECO:0000313" key="3">
    <source>
        <dbReference type="Proteomes" id="UP000006791"/>
    </source>
</evidence>
<dbReference type="EMBL" id="CP002515">
    <property type="protein sequence ID" value="AEP13026.1"/>
    <property type="molecule type" value="Genomic_DNA"/>
</dbReference>
<sequence length="209" mass="22716">MSKPGFLWRFRGLEKAGLQLCLSTGSVVRSSRTFQVKAPMLTKQDHDWLQGGLSLAAATGWTPEEVRLVTDLGYSLAEQGRHAEAITVFEGLAALVPATLYFQSALGALKLRIRDYAGALPHLNRVLAATPDDAVALVNRGETLLHLGDIAGARADLQRAVALVREPTPPPYIQRARALLMFIEQGGRPPARTALPQRDTRQLGDGFQL</sequence>
<proteinExistence type="predicted"/>
<dbReference type="AlphaFoldDB" id="G2LJK9"/>
<dbReference type="InterPro" id="IPR011990">
    <property type="entry name" value="TPR-like_helical_dom_sf"/>
</dbReference>
<evidence type="ECO:0000313" key="2">
    <source>
        <dbReference type="EMBL" id="AEP13026.1"/>
    </source>
</evidence>
<dbReference type="SMART" id="SM00028">
    <property type="entry name" value="TPR"/>
    <property type="match status" value="3"/>
</dbReference>
<name>G2LJK9_CHLTF</name>
<dbReference type="Gene3D" id="1.25.40.10">
    <property type="entry name" value="Tetratricopeptide repeat domain"/>
    <property type="match status" value="1"/>
</dbReference>
<dbReference type="HOGENOM" id="CLU_1313599_0_0_0"/>
<evidence type="ECO:0000256" key="1">
    <source>
        <dbReference type="SAM" id="MobiDB-lite"/>
    </source>
</evidence>
<accession>G2LJK9</accession>
<dbReference type="STRING" id="981222.Cabther_B0018"/>
<gene>
    <name evidence="2" type="ordered locus">Cabther_B0018</name>
</gene>
<keyword evidence="3" id="KW-1185">Reference proteome</keyword>
<reference evidence="2 3" key="1">
    <citation type="journal article" date="2012" name="Environ. Microbiol.">
        <title>Complete genome of Candidatus Chloracidobacterium thermophilum, a chlorophyll-based photoheterotroph belonging to the phylum Acidobacteria.</title>
        <authorList>
            <person name="Garcia Costas A.M."/>
            <person name="Liu Z."/>
            <person name="Tomsho L.P."/>
            <person name="Schuster S.C."/>
            <person name="Ward D.M."/>
            <person name="Bryant D.A."/>
        </authorList>
    </citation>
    <scope>NUCLEOTIDE SEQUENCE [LARGE SCALE GENOMIC DNA]</scope>
    <source>
        <strain evidence="2 3">B</strain>
    </source>
</reference>
<dbReference type="InterPro" id="IPR019734">
    <property type="entry name" value="TPR_rpt"/>
</dbReference>
<dbReference type="Proteomes" id="UP000006791">
    <property type="component" value="Chromosome 2"/>
</dbReference>
<dbReference type="Pfam" id="PF13432">
    <property type="entry name" value="TPR_16"/>
    <property type="match status" value="2"/>
</dbReference>
<organism evidence="2 3">
    <name type="scientific">Chloracidobacterium thermophilum (strain B)</name>
    <dbReference type="NCBI Taxonomy" id="981222"/>
    <lineage>
        <taxon>Bacteria</taxon>
        <taxon>Pseudomonadati</taxon>
        <taxon>Acidobacteriota</taxon>
        <taxon>Terriglobia</taxon>
        <taxon>Terriglobales</taxon>
        <taxon>Acidobacteriaceae</taxon>
        <taxon>Chloracidobacterium</taxon>
    </lineage>
</organism>
<dbReference type="KEGG" id="ctm:Cabther_B0018"/>
<dbReference type="OrthoDB" id="422579at2"/>
<protein>
    <submittedName>
        <fullName evidence="2">Tetratricopeptide repeat protein</fullName>
    </submittedName>
</protein>
<feature type="region of interest" description="Disordered" evidence="1">
    <location>
        <begin position="189"/>
        <end position="209"/>
    </location>
</feature>